<dbReference type="CDD" id="cd03801">
    <property type="entry name" value="GT4_PimA-like"/>
    <property type="match status" value="1"/>
</dbReference>
<dbReference type="GO" id="GO:0016757">
    <property type="term" value="F:glycosyltransferase activity"/>
    <property type="evidence" value="ECO:0007669"/>
    <property type="project" value="InterPro"/>
</dbReference>
<dbReference type="AlphaFoldDB" id="A0A2H0KJ67"/>
<reference evidence="3 4" key="1">
    <citation type="submission" date="2017-09" db="EMBL/GenBank/DDBJ databases">
        <title>Depth-based differentiation of microbial function through sediment-hosted aquifers and enrichment of novel symbionts in the deep terrestrial subsurface.</title>
        <authorList>
            <person name="Probst A.J."/>
            <person name="Ladd B."/>
            <person name="Jarett J.K."/>
            <person name="Geller-Mcgrath D.E."/>
            <person name="Sieber C.M."/>
            <person name="Emerson J.B."/>
            <person name="Anantharaman K."/>
            <person name="Thomas B.C."/>
            <person name="Malmstrom R."/>
            <person name="Stieglmeier M."/>
            <person name="Klingl A."/>
            <person name="Woyke T."/>
            <person name="Ryan C.M."/>
            <person name="Banfield J.F."/>
        </authorList>
    </citation>
    <scope>NUCLEOTIDE SEQUENCE [LARGE SCALE GENOMIC DNA]</scope>
    <source>
        <strain evidence="3">CG11_big_fil_rev_8_21_14_0_20_37_16</strain>
    </source>
</reference>
<dbReference type="EMBL" id="PCVK01000122">
    <property type="protein sequence ID" value="PIQ71277.1"/>
    <property type="molecule type" value="Genomic_DNA"/>
</dbReference>
<proteinExistence type="predicted"/>
<evidence type="ECO:0000259" key="2">
    <source>
        <dbReference type="Pfam" id="PF00534"/>
    </source>
</evidence>
<dbReference type="Gene3D" id="3.40.50.2000">
    <property type="entry name" value="Glycogen Phosphorylase B"/>
    <property type="match status" value="1"/>
</dbReference>
<dbReference type="Proteomes" id="UP000229497">
    <property type="component" value="Unassembled WGS sequence"/>
</dbReference>
<evidence type="ECO:0000313" key="4">
    <source>
        <dbReference type="Proteomes" id="UP000229497"/>
    </source>
</evidence>
<dbReference type="Pfam" id="PF00534">
    <property type="entry name" value="Glycos_transf_1"/>
    <property type="match status" value="1"/>
</dbReference>
<evidence type="ECO:0000313" key="3">
    <source>
        <dbReference type="EMBL" id="PIQ71277.1"/>
    </source>
</evidence>
<feature type="domain" description="Glycosyl transferase family 1" evidence="2">
    <location>
        <begin position="219"/>
        <end position="343"/>
    </location>
</feature>
<keyword evidence="1" id="KW-0808">Transferase</keyword>
<dbReference type="PANTHER" id="PTHR46401">
    <property type="entry name" value="GLYCOSYLTRANSFERASE WBBK-RELATED"/>
    <property type="match status" value="1"/>
</dbReference>
<evidence type="ECO:0000256" key="1">
    <source>
        <dbReference type="ARBA" id="ARBA00022679"/>
    </source>
</evidence>
<dbReference type="GO" id="GO:0009103">
    <property type="term" value="P:lipopolysaccharide biosynthetic process"/>
    <property type="evidence" value="ECO:0007669"/>
    <property type="project" value="TreeGrafter"/>
</dbReference>
<comment type="caution">
    <text evidence="3">The sequence shown here is derived from an EMBL/GenBank/DDBJ whole genome shotgun (WGS) entry which is preliminary data.</text>
</comment>
<accession>A0A2H0KJ67</accession>
<dbReference type="SUPFAM" id="SSF53756">
    <property type="entry name" value="UDP-Glycosyltransferase/glycogen phosphorylase"/>
    <property type="match status" value="1"/>
</dbReference>
<gene>
    <name evidence="3" type="ORF">COV87_04315</name>
</gene>
<protein>
    <recommendedName>
        <fullName evidence="2">Glycosyl transferase family 1 domain-containing protein</fullName>
    </recommendedName>
</protein>
<organism evidence="3 4">
    <name type="scientific">Candidatus Roizmanbacteria bacterium CG11_big_fil_rev_8_21_14_0_20_37_16</name>
    <dbReference type="NCBI Taxonomy" id="1974857"/>
    <lineage>
        <taxon>Bacteria</taxon>
        <taxon>Candidatus Roizmaniibacteriota</taxon>
    </lineage>
</organism>
<dbReference type="InterPro" id="IPR001296">
    <property type="entry name" value="Glyco_trans_1"/>
</dbReference>
<dbReference type="PANTHER" id="PTHR46401:SF2">
    <property type="entry name" value="GLYCOSYLTRANSFERASE WBBK-RELATED"/>
    <property type="match status" value="1"/>
</dbReference>
<name>A0A2H0KJ67_9BACT</name>
<sequence length="447" mass="51699">MFRLLKKLVSFNTPKTLIFVSEYDHFAKESTGLSTYSRLTLDELQDNFKSDFEKTVVLSIGKSKNEQIRIVQGGRRCVIPCIQKDNPFSLMRPLYYSLLLSKSKDMVIEFEFASYGGPLSVGAFIILLGLLKLFGKRVYFVIHQAVNRLEGLHEHLGLSKGSNKLRLLDSALNYFYKAVGIFSWKIIVLEQEIKNRIALHINPKKIIVIPHAVHKNRFVQKKNNVRKGRIDILIFGYIAWYKGLDRFIKAFNKLTDKRVHLTIAGGYSPAQRGKMHYETHYRSVLESAKKNPHITITGYVPESRVGTYYRKADICILPYRRFISSSGPLSQAFSFQKPVILSQELVPYMKSKDFREVMSVAAVKKEDLFYKITPHALKTLVLRIRKEKNYIEKLAYFSHDMALKRNWSQLIPEYRKTILTARNTQNLPSSLVKKHEPRSITKGYSYA</sequence>